<dbReference type="RefSeq" id="WP_006713660.1">
    <property type="nucleotide sequence ID" value="NZ_AFWF01000216.1"/>
</dbReference>
<evidence type="ECO:0000259" key="2">
    <source>
        <dbReference type="Pfam" id="PF12158"/>
    </source>
</evidence>
<dbReference type="OrthoDB" id="8587755at2"/>
<evidence type="ECO:0000313" key="4">
    <source>
        <dbReference type="Proteomes" id="UP000004605"/>
    </source>
</evidence>
<accession>F9S578</accession>
<reference evidence="3 4" key="1">
    <citation type="journal article" date="2012" name="Int. J. Syst. Evol. Microbiol.">
        <title>Vibrio caribbeanicus sp. nov., isolated from the marine sponge Scleritoderma cyanea.</title>
        <authorList>
            <person name="Hoffmann M."/>
            <person name="Monday S.R."/>
            <person name="Allard M.W."/>
            <person name="Strain E.A."/>
            <person name="Whittaker P."/>
            <person name="Naum M."/>
            <person name="McCarthy P.J."/>
            <person name="Lopez J.V."/>
            <person name="Fischer M."/>
            <person name="Brown E.W."/>
        </authorList>
    </citation>
    <scope>NUCLEOTIDE SEQUENCE [LARGE SCALE GENOMIC DNA]</scope>
    <source>
        <strain evidence="3 4">ATCC 700023</strain>
    </source>
</reference>
<sequence>MIGARLSQVPGVLWMVLVMCCLGVAVPLYLLTQFNASFEWPTTKGVVIDTWLERYHSSHSDHEYYNVGVEYIYTVDDQLFHKKDKNDITGIIPDYSLEEAQALAAEFPKGEMIDVYYNPESHSTALLKPTKNLIMLIFPSFFGLVLLILLYVIYRFMRVKPKDFWDC</sequence>
<feature type="domain" description="DUF3592" evidence="2">
    <location>
        <begin position="43"/>
        <end position="130"/>
    </location>
</feature>
<feature type="transmembrane region" description="Helical" evidence="1">
    <location>
        <begin position="133"/>
        <end position="154"/>
    </location>
</feature>
<evidence type="ECO:0000256" key="1">
    <source>
        <dbReference type="SAM" id="Phobius"/>
    </source>
</evidence>
<dbReference type="EMBL" id="AFWF01000216">
    <property type="protein sequence ID" value="EGU35944.1"/>
    <property type="molecule type" value="Genomic_DNA"/>
</dbReference>
<dbReference type="Pfam" id="PF12158">
    <property type="entry name" value="DUF3592"/>
    <property type="match status" value="1"/>
</dbReference>
<keyword evidence="4" id="KW-1185">Reference proteome</keyword>
<proteinExistence type="predicted"/>
<keyword evidence="1" id="KW-1133">Transmembrane helix</keyword>
<keyword evidence="1" id="KW-0812">Transmembrane</keyword>
<evidence type="ECO:0000313" key="3">
    <source>
        <dbReference type="EMBL" id="EGU35944.1"/>
    </source>
</evidence>
<dbReference type="AlphaFoldDB" id="F9S578"/>
<protein>
    <recommendedName>
        <fullName evidence="2">DUF3592 domain-containing protein</fullName>
    </recommendedName>
</protein>
<organism evidence="3 4">
    <name type="scientific">Vibrio ichthyoenteri ATCC 700023</name>
    <dbReference type="NCBI Taxonomy" id="870968"/>
    <lineage>
        <taxon>Bacteria</taxon>
        <taxon>Pseudomonadati</taxon>
        <taxon>Pseudomonadota</taxon>
        <taxon>Gammaproteobacteria</taxon>
        <taxon>Vibrionales</taxon>
        <taxon>Vibrionaceae</taxon>
        <taxon>Vibrio</taxon>
    </lineage>
</organism>
<name>F9S578_9VIBR</name>
<keyword evidence="1" id="KW-0472">Membrane</keyword>
<gene>
    <name evidence="3" type="ORF">VII00023_08894</name>
</gene>
<dbReference type="InterPro" id="IPR021994">
    <property type="entry name" value="DUF3592"/>
</dbReference>
<dbReference type="Proteomes" id="UP000004605">
    <property type="component" value="Unassembled WGS sequence"/>
</dbReference>
<feature type="transmembrane region" description="Helical" evidence="1">
    <location>
        <begin position="12"/>
        <end position="31"/>
    </location>
</feature>
<comment type="caution">
    <text evidence="3">The sequence shown here is derived from an EMBL/GenBank/DDBJ whole genome shotgun (WGS) entry which is preliminary data.</text>
</comment>